<protein>
    <recommendedName>
        <fullName evidence="4">Pentacotripeptide-repeat region of PRORP domain-containing protein</fullName>
    </recommendedName>
</protein>
<evidence type="ECO:0008006" key="4">
    <source>
        <dbReference type="Google" id="ProtNLM"/>
    </source>
</evidence>
<dbReference type="PANTHER" id="PTHR47934">
    <property type="entry name" value="PENTATRICOPEPTIDE REPEAT-CONTAINING PROTEIN PET309, MITOCHONDRIAL"/>
    <property type="match status" value="1"/>
</dbReference>
<evidence type="ECO:0000256" key="1">
    <source>
        <dbReference type="PROSITE-ProRule" id="PRU00708"/>
    </source>
</evidence>
<proteinExistence type="predicted"/>
<dbReference type="OMA" id="WYLAKSA"/>
<dbReference type="GO" id="GO:0007005">
    <property type="term" value="P:mitochondrion organization"/>
    <property type="evidence" value="ECO:0007669"/>
    <property type="project" value="TreeGrafter"/>
</dbReference>
<accession>A0A1X2GZY6</accession>
<keyword evidence="3" id="KW-1185">Reference proteome</keyword>
<dbReference type="GO" id="GO:0003729">
    <property type="term" value="F:mRNA binding"/>
    <property type="evidence" value="ECO:0007669"/>
    <property type="project" value="TreeGrafter"/>
</dbReference>
<dbReference type="Pfam" id="PF13041">
    <property type="entry name" value="PPR_2"/>
    <property type="match status" value="1"/>
</dbReference>
<dbReference type="PROSITE" id="PS51375">
    <property type="entry name" value="PPR"/>
    <property type="match status" value="1"/>
</dbReference>
<gene>
    <name evidence="2" type="ORF">BCR43DRAFT_566961</name>
</gene>
<dbReference type="AlphaFoldDB" id="A0A1X2GZY6"/>
<dbReference type="Proteomes" id="UP000242180">
    <property type="component" value="Unassembled WGS sequence"/>
</dbReference>
<reference evidence="2 3" key="1">
    <citation type="submission" date="2016-07" db="EMBL/GenBank/DDBJ databases">
        <title>Pervasive Adenine N6-methylation of Active Genes in Fungi.</title>
        <authorList>
            <consortium name="DOE Joint Genome Institute"/>
            <person name="Mondo S.J."/>
            <person name="Dannebaum R.O."/>
            <person name="Kuo R.C."/>
            <person name="Labutti K."/>
            <person name="Haridas S."/>
            <person name="Kuo A."/>
            <person name="Salamov A."/>
            <person name="Ahrendt S.R."/>
            <person name="Lipzen A."/>
            <person name="Sullivan W."/>
            <person name="Andreopoulos W.B."/>
            <person name="Clum A."/>
            <person name="Lindquist E."/>
            <person name="Daum C."/>
            <person name="Ramamoorthy G.K."/>
            <person name="Gryganskyi A."/>
            <person name="Culley D."/>
            <person name="Magnuson J.K."/>
            <person name="James T.Y."/>
            <person name="O'Malley M.A."/>
            <person name="Stajich J.E."/>
            <person name="Spatafora J.W."/>
            <person name="Visel A."/>
            <person name="Grigoriev I.V."/>
        </authorList>
    </citation>
    <scope>NUCLEOTIDE SEQUENCE [LARGE SCALE GENOMIC DNA]</scope>
    <source>
        <strain evidence="2 3">NRRL 2496</strain>
    </source>
</reference>
<dbReference type="InterPro" id="IPR002885">
    <property type="entry name" value="PPR_rpt"/>
</dbReference>
<dbReference type="Pfam" id="PF13812">
    <property type="entry name" value="PPR_3"/>
    <property type="match status" value="1"/>
</dbReference>
<dbReference type="STRING" id="13706.A0A1X2GZY6"/>
<name>A0A1X2GZY6_SYNRA</name>
<dbReference type="NCBIfam" id="TIGR00756">
    <property type="entry name" value="PPR"/>
    <property type="match status" value="1"/>
</dbReference>
<evidence type="ECO:0000313" key="2">
    <source>
        <dbReference type="EMBL" id="ORY90392.1"/>
    </source>
</evidence>
<dbReference type="InterPro" id="IPR051114">
    <property type="entry name" value="Mito_RNA_Proc_CCM1"/>
</dbReference>
<dbReference type="GO" id="GO:0005739">
    <property type="term" value="C:mitochondrion"/>
    <property type="evidence" value="ECO:0007669"/>
    <property type="project" value="TreeGrafter"/>
</dbReference>
<dbReference type="SUPFAM" id="SSF48452">
    <property type="entry name" value="TPR-like"/>
    <property type="match status" value="1"/>
</dbReference>
<dbReference type="EMBL" id="MCGN01000012">
    <property type="protein sequence ID" value="ORY90392.1"/>
    <property type="molecule type" value="Genomic_DNA"/>
</dbReference>
<feature type="repeat" description="PPR" evidence="1">
    <location>
        <begin position="375"/>
        <end position="409"/>
    </location>
</feature>
<organism evidence="2 3">
    <name type="scientific">Syncephalastrum racemosum</name>
    <name type="common">Filamentous fungus</name>
    <dbReference type="NCBI Taxonomy" id="13706"/>
    <lineage>
        <taxon>Eukaryota</taxon>
        <taxon>Fungi</taxon>
        <taxon>Fungi incertae sedis</taxon>
        <taxon>Mucoromycota</taxon>
        <taxon>Mucoromycotina</taxon>
        <taxon>Mucoromycetes</taxon>
        <taxon>Mucorales</taxon>
        <taxon>Syncephalastraceae</taxon>
        <taxon>Syncephalastrum</taxon>
    </lineage>
</organism>
<dbReference type="InterPro" id="IPR011990">
    <property type="entry name" value="TPR-like_helical_dom_sf"/>
</dbReference>
<dbReference type="InParanoid" id="A0A1X2GZY6"/>
<evidence type="ECO:0000313" key="3">
    <source>
        <dbReference type="Proteomes" id="UP000242180"/>
    </source>
</evidence>
<comment type="caution">
    <text evidence="2">The sequence shown here is derived from an EMBL/GenBank/DDBJ whole genome shotgun (WGS) entry which is preliminary data.</text>
</comment>
<dbReference type="GO" id="GO:0006396">
    <property type="term" value="P:RNA processing"/>
    <property type="evidence" value="ECO:0007669"/>
    <property type="project" value="TreeGrafter"/>
</dbReference>
<dbReference type="OrthoDB" id="185373at2759"/>
<sequence length="619" mass="69245">MPHPGSRAAPSAFSVDEHALTEDSLEPIEVLDVFDKTYNSSETDGIVTKQDPAPYIIGPEEIGRIYGNKEWDKVLHDLCSDTPPLSAEEQALVLDVLAEENTPVQVIDLLRPWIDSIKTRHVQQVFKQMLLRLSTRDLQQAIRVCALRDDDPDRRLLKYLFTHMTTRYRSTHNLDLLMSSLDSATHVNPAALLVLYNNAMDATLRQRKHEHLEVLTQRMKDLGLEPDAVTYNIFIRSQLMTGKKPSSVAAATQLYHDMVRAGIPPSPATYNMFINHMARRMRWSEMRQWLHRLLTHSSANSITLRILLSAAKVHKNTPQLVKAIERVAKVVPLHTSDGLLETAVIALLRHDRTELALSILKSSLQQKAKDNAMPSICTYNLLLHAMIKKGDLEGAHDVFDSMVRQDAGVRIPGPDVVSFTTLIHGYANGSSPDPAGLQIIQSLYRQMLSLNLEPNAALQSVLLHALAKQENASPQQLSGLFHLMVSQQKDRTYRGTTSTTILYNIMMKAHLLHAKYANASSSSSRIIPLQAVALLKEAIDRGTINHGTLNVWVRALAVYQKDYIGAEKFIEWFASTGIDADESTVAIMTKAAQARGWHGSARYWSNRLSRVDGTGLGFW</sequence>
<dbReference type="PANTHER" id="PTHR47934:SF6">
    <property type="entry name" value="MITOCHONDRIAL GROUP I INTRON SPLICING FACTOR CCM1-RELATED"/>
    <property type="match status" value="1"/>
</dbReference>
<dbReference type="Gene3D" id="1.25.40.10">
    <property type="entry name" value="Tetratricopeptide repeat domain"/>
    <property type="match status" value="2"/>
</dbReference>